<dbReference type="SUPFAM" id="SSF52166">
    <property type="entry name" value="Ribosomal protein L4"/>
    <property type="match status" value="1"/>
</dbReference>
<dbReference type="GO" id="GO:0003735">
    <property type="term" value="F:structural constituent of ribosome"/>
    <property type="evidence" value="ECO:0007669"/>
    <property type="project" value="InterPro"/>
</dbReference>
<evidence type="ECO:0000256" key="4">
    <source>
        <dbReference type="ARBA" id="ARBA00035244"/>
    </source>
</evidence>
<evidence type="ECO:0000256" key="1">
    <source>
        <dbReference type="ARBA" id="ARBA00010528"/>
    </source>
</evidence>
<keyword evidence="2 6" id="KW-0689">Ribosomal protein</keyword>
<gene>
    <name evidence="6" type="primary">rplD</name>
</gene>
<name>A0A0H4TCQ2_9BACT</name>
<dbReference type="InterPro" id="IPR013005">
    <property type="entry name" value="Ribosomal_uL4-like"/>
</dbReference>
<sequence>MRLALYSALSSKIEDNSLIIVDSLDGKNGKTREALSLLKNLNALDSTLIVCDDKNNLIYRGVKNLQNISIIDVSHVNVYDLLRYRNLIISKEDINKLMEVLS</sequence>
<dbReference type="PANTHER" id="PTHR10746:SF6">
    <property type="entry name" value="LARGE RIBOSOMAL SUBUNIT PROTEIN UL4M"/>
    <property type="match status" value="1"/>
</dbReference>
<comment type="similarity">
    <text evidence="1">Belongs to the universal ribosomal protein uL4 family.</text>
</comment>
<evidence type="ECO:0000256" key="5">
    <source>
        <dbReference type="ARBA" id="ARBA00035462"/>
    </source>
</evidence>
<proteinExistence type="inferred from homology"/>
<protein>
    <recommendedName>
        <fullName evidence="4">Large ribosomal subunit protein uL4</fullName>
    </recommendedName>
    <alternativeName>
        <fullName evidence="5">50S ribosomal protein L4</fullName>
    </alternativeName>
</protein>
<reference evidence="6" key="1">
    <citation type="journal article" date="2015" name="ISME J.">
        <title>Aquifer environment selects for microbial species cohorts in sediment and groundwater.</title>
        <authorList>
            <person name="Hug L.A."/>
            <person name="Thomas B.C."/>
            <person name="Brown C.T."/>
            <person name="Frischkorn K.R."/>
            <person name="Williams K.H."/>
            <person name="Tringe S.G."/>
            <person name="Banfield J.F."/>
        </authorList>
    </citation>
    <scope>NUCLEOTIDE SEQUENCE</scope>
</reference>
<dbReference type="EMBL" id="KT007035">
    <property type="protein sequence ID" value="AKQ04297.1"/>
    <property type="molecule type" value="Genomic_DNA"/>
</dbReference>
<keyword evidence="3" id="KW-0687">Ribonucleoprotein</keyword>
<evidence type="ECO:0000256" key="3">
    <source>
        <dbReference type="ARBA" id="ARBA00023274"/>
    </source>
</evidence>
<accession>A0A0H4TCQ2</accession>
<evidence type="ECO:0000256" key="2">
    <source>
        <dbReference type="ARBA" id="ARBA00022980"/>
    </source>
</evidence>
<dbReference type="InterPro" id="IPR002136">
    <property type="entry name" value="Ribosomal_uL4"/>
</dbReference>
<evidence type="ECO:0000313" key="6">
    <source>
        <dbReference type="EMBL" id="AKQ04297.1"/>
    </source>
</evidence>
<dbReference type="AlphaFoldDB" id="A0A0H4TCQ2"/>
<dbReference type="PANTHER" id="PTHR10746">
    <property type="entry name" value="50S RIBOSOMAL PROTEIN L4"/>
    <property type="match status" value="1"/>
</dbReference>
<dbReference type="GO" id="GO:0006412">
    <property type="term" value="P:translation"/>
    <property type="evidence" value="ECO:0007669"/>
    <property type="project" value="InterPro"/>
</dbReference>
<dbReference type="InterPro" id="IPR023574">
    <property type="entry name" value="Ribosomal_uL4_dom_sf"/>
</dbReference>
<dbReference type="Gene3D" id="3.40.1370.10">
    <property type="match status" value="1"/>
</dbReference>
<dbReference type="GO" id="GO:0005840">
    <property type="term" value="C:ribosome"/>
    <property type="evidence" value="ECO:0007669"/>
    <property type="project" value="UniProtKB-KW"/>
</dbReference>
<dbReference type="Pfam" id="PF00573">
    <property type="entry name" value="Ribosomal_L4"/>
    <property type="match status" value="1"/>
</dbReference>
<organism evidence="6">
    <name type="scientific">uncultured Nitrospirae bacterium Rifle_16ft_4_minimus_4901</name>
    <dbReference type="NCBI Taxonomy" id="1665132"/>
    <lineage>
        <taxon>Bacteria</taxon>
        <taxon>Pseudomonadati</taxon>
        <taxon>Nitrospirota</taxon>
        <taxon>environmental samples</taxon>
    </lineage>
</organism>
<dbReference type="GO" id="GO:1990904">
    <property type="term" value="C:ribonucleoprotein complex"/>
    <property type="evidence" value="ECO:0007669"/>
    <property type="project" value="UniProtKB-KW"/>
</dbReference>